<dbReference type="InterPro" id="IPR049063">
    <property type="entry name" value="T6PP_C"/>
</dbReference>
<dbReference type="FunFam" id="3.40.50.2000:FF:000206">
    <property type="entry name" value="Trehalose-6-phosphate synthase"/>
    <property type="match status" value="1"/>
</dbReference>
<dbReference type="EMBL" id="UZAM01014795">
    <property type="protein sequence ID" value="VDP35709.1"/>
    <property type="molecule type" value="Genomic_DNA"/>
</dbReference>
<dbReference type="PANTHER" id="PTHR10788:SF106">
    <property type="entry name" value="BCDNA.GH08860"/>
    <property type="match status" value="1"/>
</dbReference>
<dbReference type="CDD" id="cd03788">
    <property type="entry name" value="GT20_TPS"/>
    <property type="match status" value="1"/>
</dbReference>
<sequence>MHASLAIYDVSSGRNRLRELFAAVPGLRDSLLGKRAKRFEEAYHQMLLRRLNSGSIMRSEPPLSVVDMLADHCSDEDDADNAVGGDCGDVVADGGAGDTLLLGRKISVDTSGSGAATVATDVLLSPLESVTTGALSTGHFQVRISYVEDLITCCEPVMNKDPENVWLACFGPSVPIMRSTSRSEELPPPPMVTNSLGLPIVKNASSLIHFSLLQDPLYADDEKEREIRDQMSLLGVFRAYNKENYNLNPVLISDNDYNTYYGGISNGLLWPAFHNLPEYISSDYDQPDILKAHWHAYVRVNYQFAINAVRNSRPQDFLWIHDYHLLLTGMIVHSLDPDLEVGFFLHTPFQPPATFFTKYKLVAEAVLRGILRFTKVGFQTHRDRATFINFVTEHMTTAKMFHDAPNDRYSISHEGFTSSLGVFPVSIKNEEFVNLSKDPNVVRKAREIRNNLMLNRTGKLFFSVERFDYTKGIKEKLIAYDRFLESHPERRGKDVLLQVAVINRRGIDSYREYQDDAIAFATQINDKHKLADDPDWKPVIFQTDGVARPVLVSHYLAMDVGVVTPIKDGMNLVAKEMLIANPDASLILSTGAGTEQQFNDSGFYSDEQRCYHRVDDVRNADEFANAFFEAAIESVESVRENSGRIREFLVANDIEKWSGAFLDPSWTHQVIQRMDISTLQDFHNFMFQTRDIRRHIADTVLRGFAIRQHFAMSLRNAKLSLEAACHDNDHHLLMVKIDQNSDRLARLNVADEIKQLQIDLDFLNFVQSDDYDNLEQFLHHLAKYHPTDAGDFYSQVEIASSLIISGDHYQYFFTDRDGTLKSYACSYPSSIQPAYSAVIQGTFAHRCAQYAAILTSAPLLNIGLLDVFVLPDGYFSYGASIGREWYVNATKKFKDSSISKTDHLLLDLVSSRIERLFDQNQFQQFKWIGSGLQKHYGHITVARQDCYGSIDELKSLQWYEYILLL</sequence>
<evidence type="ECO:0000313" key="11">
    <source>
        <dbReference type="WBParaSite" id="SBAD_0001130101-mRNA-1"/>
    </source>
</evidence>
<name>A0A183J4X7_9BILA</name>
<comment type="similarity">
    <text evidence="2">In the N-terminal section; belongs to the glycosyltransferase 20 family.</text>
</comment>
<evidence type="ECO:0000259" key="7">
    <source>
        <dbReference type="Pfam" id="PF18572"/>
    </source>
</evidence>
<evidence type="ECO:0000313" key="9">
    <source>
        <dbReference type="EMBL" id="VDP35709.1"/>
    </source>
</evidence>
<protein>
    <recommendedName>
        <fullName evidence="4">alpha,alpha-trehalose-phosphate synthase (UDP-forming)</fullName>
        <ecNumber evidence="4">2.4.1.15</ecNumber>
    </recommendedName>
</protein>
<keyword evidence="5" id="KW-0328">Glycosyltransferase</keyword>
<dbReference type="InterPro" id="IPR001830">
    <property type="entry name" value="Glyco_trans_20"/>
</dbReference>
<dbReference type="InterPro" id="IPR023214">
    <property type="entry name" value="HAD_sf"/>
</dbReference>
<comment type="function">
    <text evidence="1">Catalyzes the production of trehalose from glucose-6-phosphate and UDP-alpha-D-glucose in a 2 step process.</text>
</comment>
<organism evidence="11">
    <name type="scientific">Soboliphyme baturini</name>
    <dbReference type="NCBI Taxonomy" id="241478"/>
    <lineage>
        <taxon>Eukaryota</taxon>
        <taxon>Metazoa</taxon>
        <taxon>Ecdysozoa</taxon>
        <taxon>Nematoda</taxon>
        <taxon>Enoplea</taxon>
        <taxon>Dorylaimia</taxon>
        <taxon>Dioctophymatida</taxon>
        <taxon>Dioctophymatoidea</taxon>
        <taxon>Soboliphymatidae</taxon>
        <taxon>Soboliphyme</taxon>
    </lineage>
</organism>
<gene>
    <name evidence="9" type="ORF">SBAD_LOCUS10925</name>
</gene>
<comment type="catalytic activity">
    <reaction evidence="6">
        <text>D-glucose 6-phosphate + UDP-alpha-D-glucose = alpha,alpha-trehalose 6-phosphate + UDP + H(+)</text>
        <dbReference type="Rhea" id="RHEA:18889"/>
        <dbReference type="ChEBI" id="CHEBI:15378"/>
        <dbReference type="ChEBI" id="CHEBI:58223"/>
        <dbReference type="ChEBI" id="CHEBI:58429"/>
        <dbReference type="ChEBI" id="CHEBI:58885"/>
        <dbReference type="ChEBI" id="CHEBI:61548"/>
        <dbReference type="EC" id="2.4.1.15"/>
    </reaction>
</comment>
<dbReference type="Gene3D" id="3.40.50.1000">
    <property type="entry name" value="HAD superfamily/HAD-like"/>
    <property type="match status" value="1"/>
</dbReference>
<feature type="domain" description="Trehalose-6-phosphate phosphatase helical bundle" evidence="7">
    <location>
        <begin position="678"/>
        <end position="781"/>
    </location>
</feature>
<dbReference type="Pfam" id="PF18572">
    <property type="entry name" value="T6PP_N"/>
    <property type="match status" value="1"/>
</dbReference>
<reference evidence="9 10" key="2">
    <citation type="submission" date="2018-11" db="EMBL/GenBank/DDBJ databases">
        <authorList>
            <consortium name="Pathogen Informatics"/>
        </authorList>
    </citation>
    <scope>NUCLEOTIDE SEQUENCE [LARGE SCALE GENOMIC DNA]</scope>
</reference>
<evidence type="ECO:0000313" key="10">
    <source>
        <dbReference type="Proteomes" id="UP000270296"/>
    </source>
</evidence>
<dbReference type="AlphaFoldDB" id="A0A183J4X7"/>
<keyword evidence="10" id="KW-1185">Reference proteome</keyword>
<evidence type="ECO:0000256" key="6">
    <source>
        <dbReference type="ARBA" id="ARBA00048039"/>
    </source>
</evidence>
<dbReference type="GO" id="GO:0003825">
    <property type="term" value="F:alpha,alpha-trehalose-phosphate synthase (UDP-forming) activity"/>
    <property type="evidence" value="ECO:0007669"/>
    <property type="project" value="UniProtKB-EC"/>
</dbReference>
<evidence type="ECO:0000256" key="2">
    <source>
        <dbReference type="ARBA" id="ARBA00005409"/>
    </source>
</evidence>
<keyword evidence="5" id="KW-0808">Transferase</keyword>
<comment type="similarity">
    <text evidence="3">In the C-terminal section; belongs to the gob-1 trehalose phosphatase family.</text>
</comment>
<evidence type="ECO:0000256" key="4">
    <source>
        <dbReference type="ARBA" id="ARBA00012538"/>
    </source>
</evidence>
<evidence type="ECO:0000256" key="3">
    <source>
        <dbReference type="ARBA" id="ARBA00006107"/>
    </source>
</evidence>
<dbReference type="GO" id="GO:0004805">
    <property type="term" value="F:trehalose-phosphatase activity"/>
    <property type="evidence" value="ECO:0007669"/>
    <property type="project" value="TreeGrafter"/>
</dbReference>
<dbReference type="EC" id="2.4.1.15" evidence="4"/>
<feature type="domain" description="Trehalose-6-phosphate phosphatase C-terminal" evidence="8">
    <location>
        <begin position="812"/>
        <end position="962"/>
    </location>
</feature>
<evidence type="ECO:0000256" key="5">
    <source>
        <dbReference type="ARBA" id="ARBA00022676"/>
    </source>
</evidence>
<proteinExistence type="inferred from homology"/>
<dbReference type="Gene3D" id="3.40.50.2000">
    <property type="entry name" value="Glycogen Phosphorylase B"/>
    <property type="match status" value="2"/>
</dbReference>
<reference evidence="11" key="1">
    <citation type="submission" date="2016-06" db="UniProtKB">
        <authorList>
            <consortium name="WormBaseParasite"/>
        </authorList>
    </citation>
    <scope>IDENTIFICATION</scope>
</reference>
<dbReference type="WBParaSite" id="SBAD_0001130101-mRNA-1">
    <property type="protein sequence ID" value="SBAD_0001130101-mRNA-1"/>
    <property type="gene ID" value="SBAD_0001130101"/>
</dbReference>
<dbReference type="Proteomes" id="UP000270296">
    <property type="component" value="Unassembled WGS sequence"/>
</dbReference>
<evidence type="ECO:0000259" key="8">
    <source>
        <dbReference type="Pfam" id="PF21141"/>
    </source>
</evidence>
<dbReference type="OrthoDB" id="755951at2759"/>
<dbReference type="GO" id="GO:0005829">
    <property type="term" value="C:cytosol"/>
    <property type="evidence" value="ECO:0007669"/>
    <property type="project" value="TreeGrafter"/>
</dbReference>
<dbReference type="InterPro" id="IPR041064">
    <property type="entry name" value="T6PP_helical"/>
</dbReference>
<dbReference type="Pfam" id="PF21141">
    <property type="entry name" value="T6PP_C"/>
    <property type="match status" value="1"/>
</dbReference>
<dbReference type="Pfam" id="PF00982">
    <property type="entry name" value="Glyco_transf_20"/>
    <property type="match status" value="1"/>
</dbReference>
<dbReference type="GO" id="GO:0005992">
    <property type="term" value="P:trehalose biosynthetic process"/>
    <property type="evidence" value="ECO:0007669"/>
    <property type="project" value="InterPro"/>
</dbReference>
<dbReference type="SUPFAM" id="SSF53756">
    <property type="entry name" value="UDP-Glycosyltransferase/glycogen phosphorylase"/>
    <property type="match status" value="1"/>
</dbReference>
<accession>A0A183J4X7</accession>
<dbReference type="PANTHER" id="PTHR10788">
    <property type="entry name" value="TREHALOSE-6-PHOSPHATE SYNTHASE"/>
    <property type="match status" value="1"/>
</dbReference>
<evidence type="ECO:0000256" key="1">
    <source>
        <dbReference type="ARBA" id="ARBA00002045"/>
    </source>
</evidence>
<dbReference type="Gene3D" id="1.20.58.1800">
    <property type="match status" value="1"/>
</dbReference>